<accession>E3QQ00</accession>
<dbReference type="VEuPathDB" id="FungiDB:GLRG_08082"/>
<evidence type="ECO:0000313" key="2">
    <source>
        <dbReference type="Proteomes" id="UP000008782"/>
    </source>
</evidence>
<reference evidence="2" key="1">
    <citation type="journal article" date="2012" name="Nat. Genet.">
        <title>Lifestyle transitions in plant pathogenic Colletotrichum fungi deciphered by genome and transcriptome analyses.</title>
        <authorList>
            <person name="O'Connell R.J."/>
            <person name="Thon M.R."/>
            <person name="Hacquard S."/>
            <person name="Amyotte S.G."/>
            <person name="Kleemann J."/>
            <person name="Torres M.F."/>
            <person name="Damm U."/>
            <person name="Buiate E.A."/>
            <person name="Epstein L."/>
            <person name="Alkan N."/>
            <person name="Altmueller J."/>
            <person name="Alvarado-Balderrama L."/>
            <person name="Bauser C.A."/>
            <person name="Becker C."/>
            <person name="Birren B.W."/>
            <person name="Chen Z."/>
            <person name="Choi J."/>
            <person name="Crouch J.A."/>
            <person name="Duvick J.P."/>
            <person name="Farman M.A."/>
            <person name="Gan P."/>
            <person name="Heiman D."/>
            <person name="Henrissat B."/>
            <person name="Howard R.J."/>
            <person name="Kabbage M."/>
            <person name="Koch C."/>
            <person name="Kracher B."/>
            <person name="Kubo Y."/>
            <person name="Law A.D."/>
            <person name="Lebrun M.-H."/>
            <person name="Lee Y.-H."/>
            <person name="Miyara I."/>
            <person name="Moore N."/>
            <person name="Neumann U."/>
            <person name="Nordstroem K."/>
            <person name="Panaccione D.G."/>
            <person name="Panstruga R."/>
            <person name="Place M."/>
            <person name="Proctor R.H."/>
            <person name="Prusky D."/>
            <person name="Rech G."/>
            <person name="Reinhardt R."/>
            <person name="Rollins J.A."/>
            <person name="Rounsley S."/>
            <person name="Schardl C.L."/>
            <person name="Schwartz D.C."/>
            <person name="Shenoy N."/>
            <person name="Shirasu K."/>
            <person name="Sikhakolli U.R."/>
            <person name="Stueber K."/>
            <person name="Sukno S.A."/>
            <person name="Sweigard J.A."/>
            <person name="Takano Y."/>
            <person name="Takahara H."/>
            <person name="Trail F."/>
            <person name="van der Does H.C."/>
            <person name="Voll L.M."/>
            <person name="Will I."/>
            <person name="Young S."/>
            <person name="Zeng Q."/>
            <person name="Zhang J."/>
            <person name="Zhou S."/>
            <person name="Dickman M.B."/>
            <person name="Schulze-Lefert P."/>
            <person name="Ver Loren van Themaat E."/>
            <person name="Ma L.-J."/>
            <person name="Vaillancourt L.J."/>
        </authorList>
    </citation>
    <scope>NUCLEOTIDE SEQUENCE [LARGE SCALE GENOMIC DNA]</scope>
    <source>
        <strain evidence="2">M1.001 / M2 / FGSC 10212</strain>
    </source>
</reference>
<name>E3QQ00_COLGM</name>
<dbReference type="AlphaFoldDB" id="E3QQ00"/>
<proteinExistence type="predicted"/>
<sequence>MSRVLIHLYHGTKVKKDDWLFNNADIFDDRDLAAAVLHTSLAKRLREETNALSTSKKRVKFANDIKSEPDASDGNNFLEKLGGQSCQSRQSAICDKFKVLRQVVRGVARDIDSIEEEMKVFPSFIRHEYLKEFLIVTVAEVNAGMGVDTYIGMWKMAGDRYPDCHNGT</sequence>
<evidence type="ECO:0000313" key="1">
    <source>
        <dbReference type="EMBL" id="EFQ32938.1"/>
    </source>
</evidence>
<dbReference type="GeneID" id="24413447"/>
<dbReference type="RefSeq" id="XP_008096958.1">
    <property type="nucleotide sequence ID" value="XM_008098767.1"/>
</dbReference>
<dbReference type="EMBL" id="GG697366">
    <property type="protein sequence ID" value="EFQ32938.1"/>
    <property type="molecule type" value="Genomic_DNA"/>
</dbReference>
<organism evidence="2">
    <name type="scientific">Colletotrichum graminicola (strain M1.001 / M2 / FGSC 10212)</name>
    <name type="common">Maize anthracnose fungus</name>
    <name type="synonym">Glomerella graminicola</name>
    <dbReference type="NCBI Taxonomy" id="645133"/>
    <lineage>
        <taxon>Eukaryota</taxon>
        <taxon>Fungi</taxon>
        <taxon>Dikarya</taxon>
        <taxon>Ascomycota</taxon>
        <taxon>Pezizomycotina</taxon>
        <taxon>Sordariomycetes</taxon>
        <taxon>Hypocreomycetidae</taxon>
        <taxon>Glomerellales</taxon>
        <taxon>Glomerellaceae</taxon>
        <taxon>Colletotrichum</taxon>
        <taxon>Colletotrichum graminicola species complex</taxon>
    </lineage>
</organism>
<dbReference type="Proteomes" id="UP000008782">
    <property type="component" value="Unassembled WGS sequence"/>
</dbReference>
<gene>
    <name evidence="1" type="ORF">GLRG_08082</name>
</gene>
<keyword evidence="2" id="KW-1185">Reference proteome</keyword>
<dbReference type="HOGENOM" id="CLU_1586348_0_0_1"/>
<protein>
    <submittedName>
        <fullName evidence="1">Uncharacterized protein</fullName>
    </submittedName>
</protein>